<feature type="compositionally biased region" description="Low complexity" evidence="10">
    <location>
        <begin position="645"/>
        <end position="667"/>
    </location>
</feature>
<dbReference type="GO" id="GO:0005739">
    <property type="term" value="C:mitochondrion"/>
    <property type="evidence" value="ECO:0007669"/>
    <property type="project" value="TreeGrafter"/>
</dbReference>
<dbReference type="InterPro" id="IPR004160">
    <property type="entry name" value="Transl_elong_EFTu/EF1A_C"/>
</dbReference>
<feature type="domain" description="Tr-type G" evidence="11">
    <location>
        <begin position="73"/>
        <end position="277"/>
    </location>
</feature>
<dbReference type="InterPro" id="IPR005225">
    <property type="entry name" value="Small_GTP-bd"/>
</dbReference>
<reference evidence="12" key="1">
    <citation type="submission" date="2019-12" db="EMBL/GenBank/DDBJ databases">
        <title>Genome sequencing and annotation of Brassica cretica.</title>
        <authorList>
            <person name="Studholme D.J."/>
            <person name="Sarris P."/>
        </authorList>
    </citation>
    <scope>NUCLEOTIDE SEQUENCE</scope>
    <source>
        <strain evidence="12">PFS-109/04</strain>
        <tissue evidence="12">Leaf</tissue>
    </source>
</reference>
<keyword evidence="5" id="KW-0547">Nucleotide-binding</keyword>
<dbReference type="PANTHER" id="PTHR43721:SF5">
    <property type="entry name" value="ELONGATION FACTOR TU, CHLOROPLASTIC"/>
    <property type="match status" value="1"/>
</dbReference>
<dbReference type="PANTHER" id="PTHR43721">
    <property type="entry name" value="ELONGATION FACTOR TU-RELATED"/>
    <property type="match status" value="1"/>
</dbReference>
<evidence type="ECO:0000259" key="11">
    <source>
        <dbReference type="PROSITE" id="PS51722"/>
    </source>
</evidence>
<dbReference type="GO" id="GO:0070125">
    <property type="term" value="P:mitochondrial translational elongation"/>
    <property type="evidence" value="ECO:0007669"/>
    <property type="project" value="TreeGrafter"/>
</dbReference>
<protein>
    <recommendedName>
        <fullName evidence="9">Elongation factor Tu</fullName>
    </recommendedName>
</protein>
<evidence type="ECO:0000256" key="10">
    <source>
        <dbReference type="SAM" id="MobiDB-lite"/>
    </source>
</evidence>
<evidence type="ECO:0000256" key="1">
    <source>
        <dbReference type="ARBA" id="ARBA00003982"/>
    </source>
</evidence>
<evidence type="ECO:0000256" key="7">
    <source>
        <dbReference type="ARBA" id="ARBA00022917"/>
    </source>
</evidence>
<evidence type="ECO:0000256" key="5">
    <source>
        <dbReference type="ARBA" id="ARBA00022741"/>
    </source>
</evidence>
<dbReference type="InterPro" id="IPR009001">
    <property type="entry name" value="Transl_elong_EF1A/Init_IF2_C"/>
</dbReference>
<dbReference type="InterPro" id="IPR027417">
    <property type="entry name" value="P-loop_NTPase"/>
</dbReference>
<evidence type="ECO:0000256" key="9">
    <source>
        <dbReference type="RuleBase" id="RU004061"/>
    </source>
</evidence>
<evidence type="ECO:0000313" key="12">
    <source>
        <dbReference type="EMBL" id="KAF3488751.1"/>
    </source>
</evidence>
<keyword evidence="6" id="KW-0251">Elongation factor</keyword>
<evidence type="ECO:0000256" key="6">
    <source>
        <dbReference type="ARBA" id="ARBA00022768"/>
    </source>
</evidence>
<dbReference type="NCBIfam" id="TIGR00231">
    <property type="entry name" value="small_GTP"/>
    <property type="match status" value="1"/>
</dbReference>
<accession>A0A8S9N008</accession>
<dbReference type="CDD" id="cd01884">
    <property type="entry name" value="EF_Tu"/>
    <property type="match status" value="1"/>
</dbReference>
<dbReference type="EMBL" id="QGKX02002183">
    <property type="protein sequence ID" value="KAF3488751.1"/>
    <property type="molecule type" value="Genomic_DNA"/>
</dbReference>
<keyword evidence="8" id="KW-0342">GTP-binding</keyword>
<dbReference type="CDD" id="cd03697">
    <property type="entry name" value="EFTU_II"/>
    <property type="match status" value="1"/>
</dbReference>
<comment type="function">
    <text evidence="1">This protein promotes the GTP-dependent binding of aminoacyl-tRNA to the A-site of ribosomes during protein biosynthesis.</text>
</comment>
<dbReference type="NCBIfam" id="NF009373">
    <property type="entry name" value="PRK12736.1"/>
    <property type="match status" value="1"/>
</dbReference>
<dbReference type="NCBIfam" id="TIGR00485">
    <property type="entry name" value="EF-Tu"/>
    <property type="match status" value="1"/>
</dbReference>
<dbReference type="NCBIfam" id="NF000766">
    <property type="entry name" value="PRK00049.1"/>
    <property type="match status" value="1"/>
</dbReference>
<dbReference type="CDD" id="cd03707">
    <property type="entry name" value="EFTU_III"/>
    <property type="match status" value="1"/>
</dbReference>
<evidence type="ECO:0000256" key="4">
    <source>
        <dbReference type="ARBA" id="ARBA00022640"/>
    </source>
</evidence>
<keyword evidence="4" id="KW-0934">Plastid</keyword>
<dbReference type="GO" id="GO:0003746">
    <property type="term" value="F:translation elongation factor activity"/>
    <property type="evidence" value="ECO:0007669"/>
    <property type="project" value="UniProtKB-KW"/>
</dbReference>
<dbReference type="InterPro" id="IPR050055">
    <property type="entry name" value="EF-Tu_GTPase"/>
</dbReference>
<dbReference type="Pfam" id="PF06943">
    <property type="entry name" value="zf-LSD1"/>
    <property type="match status" value="3"/>
</dbReference>
<dbReference type="Gene3D" id="2.40.30.10">
    <property type="entry name" value="Translation factors"/>
    <property type="match status" value="2"/>
</dbReference>
<dbReference type="InterPro" id="IPR000795">
    <property type="entry name" value="T_Tr_GTP-bd_dom"/>
</dbReference>
<dbReference type="PROSITE" id="PS00301">
    <property type="entry name" value="G_TR_1"/>
    <property type="match status" value="1"/>
</dbReference>
<dbReference type="InterPro" id="IPR041709">
    <property type="entry name" value="EF-Tu_GTP-bd"/>
</dbReference>
<dbReference type="InterPro" id="IPR009000">
    <property type="entry name" value="Transl_B-barrel_sf"/>
</dbReference>
<evidence type="ECO:0000256" key="3">
    <source>
        <dbReference type="ARBA" id="ARBA00007249"/>
    </source>
</evidence>
<dbReference type="AlphaFoldDB" id="A0A8S9N008"/>
<dbReference type="InterPro" id="IPR005735">
    <property type="entry name" value="Znf_LSD1"/>
</dbReference>
<dbReference type="SUPFAM" id="SSF50447">
    <property type="entry name" value="Translation proteins"/>
    <property type="match status" value="1"/>
</dbReference>
<name>A0A8S9N008_BRACR</name>
<dbReference type="PRINTS" id="PR00315">
    <property type="entry name" value="ELONGATNFCT"/>
</dbReference>
<dbReference type="FunFam" id="2.40.30.10:FF:000001">
    <property type="entry name" value="Elongation factor Tu"/>
    <property type="match status" value="1"/>
</dbReference>
<dbReference type="GO" id="GO:0003924">
    <property type="term" value="F:GTPase activity"/>
    <property type="evidence" value="ECO:0007669"/>
    <property type="project" value="InterPro"/>
</dbReference>
<dbReference type="FunFam" id="2.40.30.10:FF:000046">
    <property type="entry name" value="Elongation factor Tu"/>
    <property type="match status" value="1"/>
</dbReference>
<dbReference type="Gene3D" id="3.40.50.300">
    <property type="entry name" value="P-loop containing nucleotide triphosphate hydrolases"/>
    <property type="match status" value="1"/>
</dbReference>
<dbReference type="InterPro" id="IPR033720">
    <property type="entry name" value="EFTU_2"/>
</dbReference>
<sequence>MAISTPAACSSSSSRLISPPSLRPAISTNLKTLNVSSSFLPSFTSLSVAASSPHPLRRSFTVRAARGKFERKKPHVNIGTIGHVDHGKTTLTAALTMALASMGNSVAKKYDEIDAAPEERARGITINTATVEYETENRHYAHVDCPGHADYVKNMITGAAQMDGAILVVSGADGPMPQTKEHILLAKQVGVPDMVVFLNKEDQVDDAELLELVELEVRELLSSYEFNGDDIPIISGSALLAVETLTENPNVKRGDNKWVDKIYELMDAVDSYIPIPQRQTELPFLLAVEDVFSITGRGTVATGRVERGTVKVGETVDLVGLRETRNYTVTGVEMFQKILDEALAGDNVGLLLRGIQKADIQRGMVLAKPGSITPHTKFEAIVYVLKKEEGGRHSPFFAGYRPQFYMRTTDVTGKVTKIMNDKDEESKMVMPGDRVKIVVELIVPVACEQGMRFAIREALRGFCNRDPSSNSNRSFLALNWILGFGFKASSFVFLREKSEMQDQLVCHGCRNTLLYPRGATNVRCALCNTINMVPLHPPPPPPPPPPPHAHAGMDMAHIVCGGCRTMLMYTRGASSVRCSCCQTVNLVPATPPTNQPAHVNCGNCRTTLMYPYGAPSVRCAVCQFVTNVNMGNGRVPFPTNHPNGTASSPGSMPSTSTQSTPPSQTQTVVVENPMSVNESGKLVSNVVVGVTTDKKK</sequence>
<evidence type="ECO:0000256" key="2">
    <source>
        <dbReference type="ARBA" id="ARBA00004474"/>
    </source>
</evidence>
<dbReference type="GO" id="GO:0005525">
    <property type="term" value="F:GTP binding"/>
    <property type="evidence" value="ECO:0007669"/>
    <property type="project" value="UniProtKB-KW"/>
</dbReference>
<feature type="region of interest" description="Disordered" evidence="10">
    <location>
        <begin position="635"/>
        <end position="667"/>
    </location>
</feature>
<dbReference type="Pfam" id="PF03143">
    <property type="entry name" value="GTP_EFTU_D3"/>
    <property type="match status" value="1"/>
</dbReference>
<dbReference type="FunFam" id="3.40.50.300:FF:000003">
    <property type="entry name" value="Elongation factor Tu"/>
    <property type="match status" value="1"/>
</dbReference>
<comment type="caution">
    <text evidence="12">The sequence shown here is derived from an EMBL/GenBank/DDBJ whole genome shotgun (WGS) entry which is preliminary data.</text>
</comment>
<dbReference type="SUPFAM" id="SSF50465">
    <property type="entry name" value="EF-Tu/eEF-1alpha/eIF2-gamma C-terminal domain"/>
    <property type="match status" value="1"/>
</dbReference>
<dbReference type="GO" id="GO:0009507">
    <property type="term" value="C:chloroplast"/>
    <property type="evidence" value="ECO:0007669"/>
    <property type="project" value="UniProtKB-ARBA"/>
</dbReference>
<evidence type="ECO:0000256" key="8">
    <source>
        <dbReference type="ARBA" id="ARBA00023134"/>
    </source>
</evidence>
<dbReference type="SUPFAM" id="SSF52540">
    <property type="entry name" value="P-loop containing nucleoside triphosphate hydrolases"/>
    <property type="match status" value="1"/>
</dbReference>
<proteinExistence type="inferred from homology"/>
<dbReference type="Proteomes" id="UP000712600">
    <property type="component" value="Unassembled WGS sequence"/>
</dbReference>
<dbReference type="InterPro" id="IPR004161">
    <property type="entry name" value="EFTu-like_2"/>
</dbReference>
<comment type="subcellular location">
    <subcellularLocation>
        <location evidence="2">Plastid</location>
    </subcellularLocation>
</comment>
<dbReference type="PROSITE" id="PS51722">
    <property type="entry name" value="G_TR_2"/>
    <property type="match status" value="1"/>
</dbReference>
<evidence type="ECO:0000313" key="13">
    <source>
        <dbReference type="Proteomes" id="UP000712600"/>
    </source>
</evidence>
<dbReference type="NCBIfam" id="TIGR01053">
    <property type="entry name" value="LSD1"/>
    <property type="match status" value="3"/>
</dbReference>
<keyword evidence="7" id="KW-0648">Protein biosynthesis</keyword>
<dbReference type="HAMAP" id="MF_00118_B">
    <property type="entry name" value="EF_Tu_B"/>
    <property type="match status" value="1"/>
</dbReference>
<dbReference type="InterPro" id="IPR031157">
    <property type="entry name" value="G_TR_CS"/>
</dbReference>
<gene>
    <name evidence="12" type="ORF">F2Q69_00057116</name>
</gene>
<comment type="similarity">
    <text evidence="3">Belongs to the TRAFAC class translation factor GTPase superfamily. Classic translation factor GTPase family. EF-Tu/EF-1A subfamily.</text>
</comment>
<dbReference type="Pfam" id="PF00009">
    <property type="entry name" value="GTP_EFTU"/>
    <property type="match status" value="1"/>
</dbReference>
<dbReference type="InterPro" id="IPR004541">
    <property type="entry name" value="Transl_elong_EFTu/EF1A_bac/org"/>
</dbReference>
<dbReference type="Pfam" id="PF03144">
    <property type="entry name" value="GTP_EFTU_D2"/>
    <property type="match status" value="1"/>
</dbReference>
<organism evidence="12 13">
    <name type="scientific">Brassica cretica</name>
    <name type="common">Mustard</name>
    <dbReference type="NCBI Taxonomy" id="69181"/>
    <lineage>
        <taxon>Eukaryota</taxon>
        <taxon>Viridiplantae</taxon>
        <taxon>Streptophyta</taxon>
        <taxon>Embryophyta</taxon>
        <taxon>Tracheophyta</taxon>
        <taxon>Spermatophyta</taxon>
        <taxon>Magnoliopsida</taxon>
        <taxon>eudicotyledons</taxon>
        <taxon>Gunneridae</taxon>
        <taxon>Pentapetalae</taxon>
        <taxon>rosids</taxon>
        <taxon>malvids</taxon>
        <taxon>Brassicales</taxon>
        <taxon>Brassicaceae</taxon>
        <taxon>Brassiceae</taxon>
        <taxon>Brassica</taxon>
    </lineage>
</organism>
<dbReference type="NCBIfam" id="NF009372">
    <property type="entry name" value="PRK12735.1"/>
    <property type="match status" value="1"/>
</dbReference>